<gene>
    <name evidence="1" type="ORF">PIB30_052575</name>
</gene>
<evidence type="ECO:0000313" key="2">
    <source>
        <dbReference type="Proteomes" id="UP001341840"/>
    </source>
</evidence>
<accession>A0ABU6YH17</accession>
<dbReference type="SUPFAM" id="SSF51905">
    <property type="entry name" value="FAD/NAD(P)-binding domain"/>
    <property type="match status" value="1"/>
</dbReference>
<dbReference type="PANTHER" id="PTHR42923:SF17">
    <property type="entry name" value="AMINE OXIDASE DOMAIN-CONTAINING PROTEIN"/>
    <property type="match status" value="1"/>
</dbReference>
<proteinExistence type="predicted"/>
<comment type="caution">
    <text evidence="1">The sequence shown here is derived from an EMBL/GenBank/DDBJ whole genome shotgun (WGS) entry which is preliminary data.</text>
</comment>
<dbReference type="Gene3D" id="1.10.405.20">
    <property type="match status" value="1"/>
</dbReference>
<dbReference type="EMBL" id="JASCZI010242038">
    <property type="protein sequence ID" value="MED6209220.1"/>
    <property type="molecule type" value="Genomic_DNA"/>
</dbReference>
<dbReference type="Pfam" id="PF13450">
    <property type="entry name" value="NAD_binding_8"/>
    <property type="match status" value="1"/>
</dbReference>
<dbReference type="Gene3D" id="3.50.50.60">
    <property type="entry name" value="FAD/NAD(P)-binding domain"/>
    <property type="match status" value="1"/>
</dbReference>
<organism evidence="1 2">
    <name type="scientific">Stylosanthes scabra</name>
    <dbReference type="NCBI Taxonomy" id="79078"/>
    <lineage>
        <taxon>Eukaryota</taxon>
        <taxon>Viridiplantae</taxon>
        <taxon>Streptophyta</taxon>
        <taxon>Embryophyta</taxon>
        <taxon>Tracheophyta</taxon>
        <taxon>Spermatophyta</taxon>
        <taxon>Magnoliopsida</taxon>
        <taxon>eudicotyledons</taxon>
        <taxon>Gunneridae</taxon>
        <taxon>Pentapetalae</taxon>
        <taxon>rosids</taxon>
        <taxon>fabids</taxon>
        <taxon>Fabales</taxon>
        <taxon>Fabaceae</taxon>
        <taxon>Papilionoideae</taxon>
        <taxon>50 kb inversion clade</taxon>
        <taxon>dalbergioids sensu lato</taxon>
        <taxon>Dalbergieae</taxon>
        <taxon>Pterocarpus clade</taxon>
        <taxon>Stylosanthes</taxon>
    </lineage>
</organism>
<sequence length="138" mass="15492">MRVAVVDGGIRGLVSAYVLAKEGVNVTLYEKEDYLGGQAETVNVQGLDLDLGFMIFNRVAYPNMMEFFEYLGVDLKLSDMSLGVSLDGGSGYEWGNRNGLSSLFAQKRNLINPYFWQMVKEIINFKDDVIRQVVLTYA</sequence>
<dbReference type="PRINTS" id="PR00419">
    <property type="entry name" value="ADXRDTASE"/>
</dbReference>
<dbReference type="Proteomes" id="UP001341840">
    <property type="component" value="Unassembled WGS sequence"/>
</dbReference>
<dbReference type="InterPro" id="IPR036188">
    <property type="entry name" value="FAD/NAD-bd_sf"/>
</dbReference>
<dbReference type="InterPro" id="IPR050464">
    <property type="entry name" value="Zeta_carotene_desat/Oxidored"/>
</dbReference>
<evidence type="ECO:0000313" key="1">
    <source>
        <dbReference type="EMBL" id="MED6209220.1"/>
    </source>
</evidence>
<protein>
    <submittedName>
        <fullName evidence="1">Uncharacterized protein</fullName>
    </submittedName>
</protein>
<reference evidence="1 2" key="1">
    <citation type="journal article" date="2023" name="Plants (Basel)">
        <title>Bridging the Gap: Combining Genomics and Transcriptomics Approaches to Understand Stylosanthes scabra, an Orphan Legume from the Brazilian Caatinga.</title>
        <authorList>
            <person name="Ferreira-Neto J.R.C."/>
            <person name="da Silva M.D."/>
            <person name="Binneck E."/>
            <person name="de Melo N.F."/>
            <person name="da Silva R.H."/>
            <person name="de Melo A.L.T.M."/>
            <person name="Pandolfi V."/>
            <person name="Bustamante F.O."/>
            <person name="Brasileiro-Vidal A.C."/>
            <person name="Benko-Iseppon A.M."/>
        </authorList>
    </citation>
    <scope>NUCLEOTIDE SEQUENCE [LARGE SCALE GENOMIC DNA]</scope>
    <source>
        <tissue evidence="1">Leaves</tissue>
    </source>
</reference>
<name>A0ABU6YH17_9FABA</name>
<keyword evidence="2" id="KW-1185">Reference proteome</keyword>
<dbReference type="PANTHER" id="PTHR42923">
    <property type="entry name" value="PROTOPORPHYRINOGEN OXIDASE"/>
    <property type="match status" value="1"/>
</dbReference>